<organism evidence="3 4">
    <name type="scientific">Desulfonema ishimotonii</name>
    <dbReference type="NCBI Taxonomy" id="45657"/>
    <lineage>
        <taxon>Bacteria</taxon>
        <taxon>Pseudomonadati</taxon>
        <taxon>Thermodesulfobacteriota</taxon>
        <taxon>Desulfobacteria</taxon>
        <taxon>Desulfobacterales</taxon>
        <taxon>Desulfococcaceae</taxon>
        <taxon>Desulfonema</taxon>
    </lineage>
</organism>
<accession>A0A401G2N0</accession>
<keyword evidence="1" id="KW-0175">Coiled coil</keyword>
<reference evidence="4" key="2">
    <citation type="submission" date="2019-01" db="EMBL/GenBank/DDBJ databases">
        <title>Genome sequence of Desulfonema ishimotonii strain Tokyo 01.</title>
        <authorList>
            <person name="Fukui M."/>
        </authorList>
    </citation>
    <scope>NUCLEOTIDE SEQUENCE [LARGE SCALE GENOMIC DNA]</scope>
    <source>
        <strain evidence="4">Tokyo 01</strain>
    </source>
</reference>
<evidence type="ECO:0000256" key="2">
    <source>
        <dbReference type="SAM" id="MobiDB-lite"/>
    </source>
</evidence>
<evidence type="ECO:0000313" key="3">
    <source>
        <dbReference type="EMBL" id="GBC63490.1"/>
    </source>
</evidence>
<name>A0A401G2N0_9BACT</name>
<comment type="caution">
    <text evidence="3">The sequence shown here is derived from an EMBL/GenBank/DDBJ whole genome shotgun (WGS) entry which is preliminary data.</text>
</comment>
<dbReference type="AlphaFoldDB" id="A0A401G2N0"/>
<evidence type="ECO:0000256" key="1">
    <source>
        <dbReference type="SAM" id="Coils"/>
    </source>
</evidence>
<dbReference type="OrthoDB" id="5419902at2"/>
<feature type="compositionally biased region" description="Basic and acidic residues" evidence="2">
    <location>
        <begin position="11"/>
        <end position="21"/>
    </location>
</feature>
<dbReference type="RefSeq" id="WP_124330552.1">
    <property type="nucleotide sequence ID" value="NZ_BEXT01000001.1"/>
</dbReference>
<reference evidence="4" key="1">
    <citation type="submission" date="2017-11" db="EMBL/GenBank/DDBJ databases">
        <authorList>
            <person name="Watanabe M."/>
            <person name="Kojima H."/>
        </authorList>
    </citation>
    <scope>NUCLEOTIDE SEQUENCE [LARGE SCALE GENOMIC DNA]</scope>
    <source>
        <strain evidence="4">Tokyo 01</strain>
    </source>
</reference>
<keyword evidence="4" id="KW-1185">Reference proteome</keyword>
<dbReference type="Proteomes" id="UP000288096">
    <property type="component" value="Unassembled WGS sequence"/>
</dbReference>
<feature type="compositionally biased region" description="Polar residues" evidence="2">
    <location>
        <begin position="28"/>
        <end position="43"/>
    </location>
</feature>
<feature type="region of interest" description="Disordered" evidence="2">
    <location>
        <begin position="1"/>
        <end position="60"/>
    </location>
</feature>
<sequence length="219" mass="24628">MNDFLKSLRSNSKDRRYDRNNRKPYGNSYPNGNSQHYNNNPQYRGNDKGNGNVRKNTLTTSEEREKLALLLGEALPEIKGLVENIAGNQQQLIALEERKAIAEERKADAIDRLADAAIRFLESAETPFGAESEPAGSVRPELRVVSRNEPVAPIPPHVGIRRTGRNERDAVLNVIYAMRDEGATYTQIASYLEEKSVPTFSGKGKWHAQTIHRVCQIKN</sequence>
<feature type="coiled-coil region" evidence="1">
    <location>
        <begin position="78"/>
        <end position="112"/>
    </location>
</feature>
<dbReference type="EMBL" id="BEXT01000001">
    <property type="protein sequence ID" value="GBC63490.1"/>
    <property type="molecule type" value="Genomic_DNA"/>
</dbReference>
<protein>
    <submittedName>
        <fullName evidence="3">Uncharacterized protein</fullName>
    </submittedName>
</protein>
<evidence type="ECO:0000313" key="4">
    <source>
        <dbReference type="Proteomes" id="UP000288096"/>
    </source>
</evidence>
<gene>
    <name evidence="3" type="ORF">DENIS_4484</name>
</gene>
<proteinExistence type="predicted"/>